<dbReference type="OrthoDB" id="10557307at2759"/>
<dbReference type="InParanoid" id="A0A1Z5K2L1"/>
<reference evidence="1 2" key="1">
    <citation type="journal article" date="2015" name="Plant Cell">
        <title>Oil accumulation by the oleaginous diatom Fistulifera solaris as revealed by the genome and transcriptome.</title>
        <authorList>
            <person name="Tanaka T."/>
            <person name="Maeda Y."/>
            <person name="Veluchamy A."/>
            <person name="Tanaka M."/>
            <person name="Abida H."/>
            <person name="Marechal E."/>
            <person name="Bowler C."/>
            <person name="Muto M."/>
            <person name="Sunaga Y."/>
            <person name="Tanaka M."/>
            <person name="Yoshino T."/>
            <person name="Taniguchi T."/>
            <person name="Fukuda Y."/>
            <person name="Nemoto M."/>
            <person name="Matsumoto M."/>
            <person name="Wong P.S."/>
            <person name="Aburatani S."/>
            <person name="Fujibuchi W."/>
        </authorList>
    </citation>
    <scope>NUCLEOTIDE SEQUENCE [LARGE SCALE GENOMIC DNA]</scope>
    <source>
        <strain evidence="1 2">JPCC DA0580</strain>
    </source>
</reference>
<name>A0A1Z5K2L1_FISSO</name>
<dbReference type="EMBL" id="BDSP01000147">
    <property type="protein sequence ID" value="GAX20376.1"/>
    <property type="molecule type" value="Genomic_DNA"/>
</dbReference>
<gene>
    <name evidence="1" type="ORF">FisN_9Hu088</name>
</gene>
<protein>
    <submittedName>
        <fullName evidence="1">Uncharacterized protein</fullName>
    </submittedName>
</protein>
<proteinExistence type="predicted"/>
<keyword evidence="2" id="KW-1185">Reference proteome</keyword>
<dbReference type="AlphaFoldDB" id="A0A1Z5K2L1"/>
<organism evidence="1 2">
    <name type="scientific">Fistulifera solaris</name>
    <name type="common">Oleaginous diatom</name>
    <dbReference type="NCBI Taxonomy" id="1519565"/>
    <lineage>
        <taxon>Eukaryota</taxon>
        <taxon>Sar</taxon>
        <taxon>Stramenopiles</taxon>
        <taxon>Ochrophyta</taxon>
        <taxon>Bacillariophyta</taxon>
        <taxon>Bacillariophyceae</taxon>
        <taxon>Bacillariophycidae</taxon>
        <taxon>Naviculales</taxon>
        <taxon>Naviculaceae</taxon>
        <taxon>Fistulifera</taxon>
    </lineage>
</organism>
<evidence type="ECO:0000313" key="2">
    <source>
        <dbReference type="Proteomes" id="UP000198406"/>
    </source>
</evidence>
<accession>A0A1Z5K2L1</accession>
<evidence type="ECO:0000313" key="1">
    <source>
        <dbReference type="EMBL" id="GAX20376.1"/>
    </source>
</evidence>
<dbReference type="Proteomes" id="UP000198406">
    <property type="component" value="Unassembled WGS sequence"/>
</dbReference>
<sequence>MSQDKSATVDDEEELVRQVLKESPVEKRGVRDEWSQHVGWHRQEDVHELRDPSVEKSNVRRGKKAVRETSWLLVSFMLIFRVWADIEMASQHQDSNGLRQES</sequence>
<comment type="caution">
    <text evidence="1">The sequence shown here is derived from an EMBL/GenBank/DDBJ whole genome shotgun (WGS) entry which is preliminary data.</text>
</comment>